<reference evidence="19 20" key="1">
    <citation type="journal article" date="2016" name="Environ. Microbiol.">
        <title>Genomic resolution of a cold subsurface aquifer community provides metabolic insights for novel microbes adapted to high CO concentrations.</title>
        <authorList>
            <person name="Probst A.J."/>
            <person name="Castelle C.J."/>
            <person name="Singh A."/>
            <person name="Brown C.T."/>
            <person name="Anantharaman K."/>
            <person name="Sharon I."/>
            <person name="Hug L.A."/>
            <person name="Burstein D."/>
            <person name="Emerson J.B."/>
            <person name="Thomas B.C."/>
            <person name="Banfield J.F."/>
        </authorList>
    </citation>
    <scope>NUCLEOTIDE SEQUENCE [LARGE SCALE GENOMIC DNA]</scope>
    <source>
        <strain evidence="19">CG1_02_47_37</strain>
    </source>
</reference>
<organism evidence="19 20">
    <name type="scientific">Candidatus Beckwithbacteria bacterium CG1_02_47_37</name>
    <dbReference type="NCBI Taxonomy" id="1805034"/>
    <lineage>
        <taxon>Bacteria</taxon>
        <taxon>Candidatus Beckwithiibacteriota</taxon>
    </lineage>
</organism>
<comment type="caution">
    <text evidence="19">The sequence shown here is derived from an EMBL/GenBank/DDBJ whole genome shotgun (WGS) entry which is preliminary data.</text>
</comment>
<dbReference type="PROSITE" id="PS00370">
    <property type="entry name" value="PEP_ENZYMES_PHOS_SITE"/>
    <property type="match status" value="1"/>
</dbReference>
<evidence type="ECO:0000256" key="14">
    <source>
        <dbReference type="ARBA" id="ARBA00047700"/>
    </source>
</evidence>
<evidence type="ECO:0000256" key="15">
    <source>
        <dbReference type="PIRNR" id="PIRNR000854"/>
    </source>
</evidence>
<dbReference type="STRING" id="1805034.AUJ59_02855"/>
<evidence type="ECO:0000313" key="20">
    <source>
        <dbReference type="Proteomes" id="UP000183144"/>
    </source>
</evidence>
<comment type="function">
    <text evidence="2 15">Catalyzes the phosphorylation of pyruvate to phosphoenolpyruvate.</text>
</comment>
<dbReference type="GO" id="GO:0005524">
    <property type="term" value="F:ATP binding"/>
    <property type="evidence" value="ECO:0007669"/>
    <property type="project" value="UniProtKB-KW"/>
</dbReference>
<dbReference type="InterPro" id="IPR008279">
    <property type="entry name" value="PEP-util_enz_mobile_dom"/>
</dbReference>
<feature type="domain" description="Pyruvate phosphate dikinase AMP/ATP-binding" evidence="17">
    <location>
        <begin position="21"/>
        <end position="330"/>
    </location>
</feature>
<dbReference type="InterPro" id="IPR018274">
    <property type="entry name" value="PEP_util_AS"/>
</dbReference>
<accession>A0A1J4RSQ2</accession>
<dbReference type="UniPathway" id="UPA00138"/>
<evidence type="ECO:0000259" key="18">
    <source>
        <dbReference type="Pfam" id="PF02896"/>
    </source>
</evidence>
<dbReference type="InterPro" id="IPR015813">
    <property type="entry name" value="Pyrv/PenolPyrv_kinase-like_dom"/>
</dbReference>
<evidence type="ECO:0000256" key="5">
    <source>
        <dbReference type="ARBA" id="ARBA00011996"/>
    </source>
</evidence>
<dbReference type="SUPFAM" id="SSF52009">
    <property type="entry name" value="Phosphohistidine domain"/>
    <property type="match status" value="1"/>
</dbReference>
<evidence type="ECO:0000256" key="4">
    <source>
        <dbReference type="ARBA" id="ARBA00007837"/>
    </source>
</evidence>
<dbReference type="EC" id="2.7.9.2" evidence="5 15"/>
<dbReference type="GO" id="GO:0006094">
    <property type="term" value="P:gluconeogenesis"/>
    <property type="evidence" value="ECO:0007669"/>
    <property type="project" value="UniProtKB-UniPathway"/>
</dbReference>
<dbReference type="SUPFAM" id="SSF56059">
    <property type="entry name" value="Glutathione synthetase ATP-binding domain-like"/>
    <property type="match status" value="1"/>
</dbReference>
<dbReference type="Gene3D" id="3.30.470.20">
    <property type="entry name" value="ATP-grasp fold, B domain"/>
    <property type="match status" value="1"/>
</dbReference>
<dbReference type="Pfam" id="PF00391">
    <property type="entry name" value="PEP-utilizers"/>
    <property type="match status" value="1"/>
</dbReference>
<dbReference type="InterPro" id="IPR002192">
    <property type="entry name" value="PPDK_AMP/ATP-bd"/>
</dbReference>
<dbReference type="PIRSF" id="PIRSF000854">
    <property type="entry name" value="PEP_synthase"/>
    <property type="match status" value="1"/>
</dbReference>
<dbReference type="InterPro" id="IPR000121">
    <property type="entry name" value="PEP_util_C"/>
</dbReference>
<dbReference type="AlphaFoldDB" id="A0A1J4RSQ2"/>
<dbReference type="NCBIfam" id="TIGR01418">
    <property type="entry name" value="PEP_synth"/>
    <property type="match status" value="1"/>
</dbReference>
<evidence type="ECO:0000256" key="8">
    <source>
        <dbReference type="ARBA" id="ARBA00022723"/>
    </source>
</evidence>
<dbReference type="InterPro" id="IPR036637">
    <property type="entry name" value="Phosphohistidine_dom_sf"/>
</dbReference>
<name>A0A1J4RSQ2_9BACT</name>
<evidence type="ECO:0000313" key="19">
    <source>
        <dbReference type="EMBL" id="OIN88934.1"/>
    </source>
</evidence>
<dbReference type="InterPro" id="IPR013815">
    <property type="entry name" value="ATP_grasp_subdomain_1"/>
</dbReference>
<sequence>MAKLLPDVVEFKAVDKEDGGLVGGKGANLGEMIQAGFPIPSGFIVTAPAYFKVIDLNELRPKIKTILSGLDHHHSASLNAASKKIKQLILRAKLPDDLAMMIIKAYLKLGRGDLNALVAVRSSATAEDLPGASFAGQQETYLNIKGEANLVQAVRHCWASLFEARAIFYRAEKGFDHFKVGIAVPVQKMIQSQVSGIMFTINPLTNDKNQLVIEAVYGLGEMIVQGAYTPDHYLVQKKTYKILQKQVNPQLKQLVRSAGGNQEIKVKKAWINQAKLTDGQIVALAKLGQSVQDHYFFPQDLEWALEQGKFYLVQSRPVTTINFDKPKAEIKLDPGLKPILKGEPASPGIAVGYPRLLKSAKEIGRLLAGEILVTEMTTPDFVPAMKKAAAIVTDKGGQTSHAAIVSRELGIPCIVGTGTATGKLAAHQVITVNGQTGEIFLGGKILKPGSIKLPVEAEPVKSFTAKQLRPDFQPTATKLYVNLAEPDLAGTIAQKNVDGVGLLRAEFMIAQIGIHPKKLIAEKKSKQFVDSLVSGLNRFCRAFSPRPVIYRATDFKTNEYAHLLGGQAYEPVEPNPMIGFRGAYRYVVDEAVFALELEAIKIVRQRLGYTNLQLMLPFVRTVDELVKVKLIIAAHGLSRTASFKLWLMVEIPSNVILLEDFIKEGIDGVSIGSNDLTMLILGVDRDNSKVASEYDELNPAVLWALEKTISTCHKYRVTSSICGQAPSLHPELTEKLINWGITSVSVTPDMIDQTREIIVQAERRLVLYGKNR</sequence>
<dbReference type="InterPro" id="IPR006319">
    <property type="entry name" value="PEP_synth"/>
</dbReference>
<evidence type="ECO:0000259" key="17">
    <source>
        <dbReference type="Pfam" id="PF01326"/>
    </source>
</evidence>
<evidence type="ECO:0000256" key="9">
    <source>
        <dbReference type="ARBA" id="ARBA00022741"/>
    </source>
</evidence>
<evidence type="ECO:0000256" key="3">
    <source>
        <dbReference type="ARBA" id="ARBA00004742"/>
    </source>
</evidence>
<dbReference type="GO" id="GO:0046872">
    <property type="term" value="F:metal ion binding"/>
    <property type="evidence" value="ECO:0007669"/>
    <property type="project" value="UniProtKB-KW"/>
</dbReference>
<protein>
    <recommendedName>
        <fullName evidence="6 15">Phosphoenolpyruvate synthase</fullName>
        <shortName evidence="15">PEP synthase</shortName>
        <ecNumber evidence="5 15">2.7.9.2</ecNumber>
    </recommendedName>
    <alternativeName>
        <fullName evidence="13 15">Pyruvate, water dikinase</fullName>
    </alternativeName>
</protein>
<proteinExistence type="inferred from homology"/>
<dbReference type="Pfam" id="PF02896">
    <property type="entry name" value="PEP-utilizers_C"/>
    <property type="match status" value="1"/>
</dbReference>
<feature type="domain" description="PEP-utilising enzyme mobile" evidence="16">
    <location>
        <begin position="369"/>
        <end position="437"/>
    </location>
</feature>
<evidence type="ECO:0000256" key="2">
    <source>
        <dbReference type="ARBA" id="ARBA00002988"/>
    </source>
</evidence>
<evidence type="ECO:0000256" key="12">
    <source>
        <dbReference type="ARBA" id="ARBA00022842"/>
    </source>
</evidence>
<feature type="domain" description="PEP-utilising enzyme C-terminal" evidence="18">
    <location>
        <begin position="475"/>
        <end position="762"/>
    </location>
</feature>
<dbReference type="Gene3D" id="3.30.1490.20">
    <property type="entry name" value="ATP-grasp fold, A domain"/>
    <property type="match status" value="1"/>
</dbReference>
<dbReference type="SUPFAM" id="SSF51621">
    <property type="entry name" value="Phosphoenolpyruvate/pyruvate domain"/>
    <property type="match status" value="1"/>
</dbReference>
<dbReference type="PANTHER" id="PTHR43030">
    <property type="entry name" value="PHOSPHOENOLPYRUVATE SYNTHASE"/>
    <property type="match status" value="1"/>
</dbReference>
<dbReference type="PANTHER" id="PTHR43030:SF1">
    <property type="entry name" value="PHOSPHOENOLPYRUVATE SYNTHASE"/>
    <property type="match status" value="1"/>
</dbReference>
<keyword evidence="8 15" id="KW-0479">Metal-binding</keyword>
<dbReference type="NCBIfam" id="NF005057">
    <property type="entry name" value="PRK06464.1"/>
    <property type="match status" value="1"/>
</dbReference>
<dbReference type="EMBL" id="MNUI01000049">
    <property type="protein sequence ID" value="OIN88934.1"/>
    <property type="molecule type" value="Genomic_DNA"/>
</dbReference>
<keyword evidence="11 15" id="KW-0067">ATP-binding</keyword>
<comment type="cofactor">
    <cofactor evidence="1 15">
        <name>Mg(2+)</name>
        <dbReference type="ChEBI" id="CHEBI:18420"/>
    </cofactor>
</comment>
<dbReference type="Gene3D" id="3.50.30.10">
    <property type="entry name" value="Phosphohistidine domain"/>
    <property type="match status" value="1"/>
</dbReference>
<dbReference type="GO" id="GO:0008986">
    <property type="term" value="F:pyruvate, water dikinase activity"/>
    <property type="evidence" value="ECO:0007669"/>
    <property type="project" value="UniProtKB-EC"/>
</dbReference>
<comment type="catalytic activity">
    <reaction evidence="14 15">
        <text>pyruvate + ATP + H2O = phosphoenolpyruvate + AMP + phosphate + 2 H(+)</text>
        <dbReference type="Rhea" id="RHEA:11364"/>
        <dbReference type="ChEBI" id="CHEBI:15361"/>
        <dbReference type="ChEBI" id="CHEBI:15377"/>
        <dbReference type="ChEBI" id="CHEBI:15378"/>
        <dbReference type="ChEBI" id="CHEBI:30616"/>
        <dbReference type="ChEBI" id="CHEBI:43474"/>
        <dbReference type="ChEBI" id="CHEBI:58702"/>
        <dbReference type="ChEBI" id="CHEBI:456215"/>
        <dbReference type="EC" id="2.7.9.2"/>
    </reaction>
</comment>
<dbReference type="Gene3D" id="3.20.20.60">
    <property type="entry name" value="Phosphoenolpyruvate-binding domains"/>
    <property type="match status" value="1"/>
</dbReference>
<dbReference type="PRINTS" id="PR01736">
    <property type="entry name" value="PHPHTRNFRASE"/>
</dbReference>
<dbReference type="FunFam" id="3.30.1490.20:FF:000010">
    <property type="entry name" value="Phosphoenolpyruvate synthase"/>
    <property type="match status" value="1"/>
</dbReference>
<evidence type="ECO:0000256" key="10">
    <source>
        <dbReference type="ARBA" id="ARBA00022777"/>
    </source>
</evidence>
<evidence type="ECO:0000256" key="11">
    <source>
        <dbReference type="ARBA" id="ARBA00022840"/>
    </source>
</evidence>
<comment type="similarity">
    <text evidence="4 15">Belongs to the PEP-utilizing enzyme family.</text>
</comment>
<evidence type="ECO:0000259" key="16">
    <source>
        <dbReference type="Pfam" id="PF00391"/>
    </source>
</evidence>
<dbReference type="Pfam" id="PF01326">
    <property type="entry name" value="PPDK_N"/>
    <property type="match status" value="1"/>
</dbReference>
<keyword evidence="9 15" id="KW-0547">Nucleotide-binding</keyword>
<dbReference type="InterPro" id="IPR040442">
    <property type="entry name" value="Pyrv_kinase-like_dom_sf"/>
</dbReference>
<keyword evidence="10 15" id="KW-0418">Kinase</keyword>
<keyword evidence="19" id="KW-0670">Pyruvate</keyword>
<evidence type="ECO:0000256" key="1">
    <source>
        <dbReference type="ARBA" id="ARBA00001946"/>
    </source>
</evidence>
<evidence type="ECO:0000256" key="7">
    <source>
        <dbReference type="ARBA" id="ARBA00022679"/>
    </source>
</evidence>
<comment type="pathway">
    <text evidence="3 15">Carbohydrate biosynthesis; gluconeogenesis.</text>
</comment>
<evidence type="ECO:0000256" key="13">
    <source>
        <dbReference type="ARBA" id="ARBA00033470"/>
    </source>
</evidence>
<evidence type="ECO:0000256" key="6">
    <source>
        <dbReference type="ARBA" id="ARBA00021623"/>
    </source>
</evidence>
<gene>
    <name evidence="19" type="ORF">AUJ59_02855</name>
</gene>
<keyword evidence="7 15" id="KW-0808">Transferase</keyword>
<keyword evidence="12 15" id="KW-0460">Magnesium</keyword>
<dbReference type="Proteomes" id="UP000183144">
    <property type="component" value="Unassembled WGS sequence"/>
</dbReference>